<protein>
    <submittedName>
        <fullName evidence="2">Uncharacterized protein</fullName>
    </submittedName>
</protein>
<evidence type="ECO:0000313" key="3">
    <source>
        <dbReference type="Proteomes" id="UP001199106"/>
    </source>
</evidence>
<keyword evidence="3" id="KW-1185">Reference proteome</keyword>
<proteinExistence type="predicted"/>
<dbReference type="EMBL" id="JAANER010000007">
    <property type="protein sequence ID" value="KAG9187398.1"/>
    <property type="molecule type" value="Genomic_DNA"/>
</dbReference>
<dbReference type="Proteomes" id="UP001199106">
    <property type="component" value="Unassembled WGS sequence"/>
</dbReference>
<evidence type="ECO:0000256" key="1">
    <source>
        <dbReference type="SAM" id="MobiDB-lite"/>
    </source>
</evidence>
<accession>A0AAD4FEI6</accession>
<organism evidence="2 3">
    <name type="scientific">Alternaria panax</name>
    <dbReference type="NCBI Taxonomy" id="48097"/>
    <lineage>
        <taxon>Eukaryota</taxon>
        <taxon>Fungi</taxon>
        <taxon>Dikarya</taxon>
        <taxon>Ascomycota</taxon>
        <taxon>Pezizomycotina</taxon>
        <taxon>Dothideomycetes</taxon>
        <taxon>Pleosporomycetidae</taxon>
        <taxon>Pleosporales</taxon>
        <taxon>Pleosporineae</taxon>
        <taxon>Pleosporaceae</taxon>
        <taxon>Alternaria</taxon>
        <taxon>Alternaria sect. Panax</taxon>
    </lineage>
</organism>
<reference evidence="2" key="1">
    <citation type="submission" date="2021-07" db="EMBL/GenBank/DDBJ databases">
        <title>Genome Resource of American Ginseng Black Spot Pathogen Alternaria panax.</title>
        <authorList>
            <person name="Qiu C."/>
            <person name="Wang W."/>
            <person name="Liu Z."/>
        </authorList>
    </citation>
    <scope>NUCLEOTIDE SEQUENCE</scope>
    <source>
        <strain evidence="2">BNCC115425</strain>
    </source>
</reference>
<sequence>MATVTEPIETAMVELERMDRTQRPKTTMASTPSAEGVMTDCLPRKEDFELSTSTKSRSTFHVYEKHECHKRISPVLDPALERRSGPTIKQQTARRKEGKERQDDGLPRVEPDDDAFFLHRPYLAFHVPPRVLYTGSSKYTAQPVILIHEGSFWKEYKLQLLSSVPSVIDPRGVVGWRHNGDDDKKALKPDDHKLKGYKVQTWRLWGETGKGYVHSVKATRKTGEGLDPDVIKEPDTSLGEPVTADEVVYLRWKKPLSRHTRCYHFHYGGIDFFWKGTGSVRELRTCGLLLRFNHLKLVAQLPLNVEKKEQPDEVCLGTYTSSVACRKNGTLEFFDAAILRLVDDHAPFTLSGIEEELEEEDADTAKISLMKRSTLYRVFVATAMCMIRSEKEKRHTLLGLLVAGINEGGGAGG</sequence>
<dbReference type="AlphaFoldDB" id="A0AAD4FEI6"/>
<evidence type="ECO:0000313" key="2">
    <source>
        <dbReference type="EMBL" id="KAG9187398.1"/>
    </source>
</evidence>
<gene>
    <name evidence="2" type="ORF">G6011_05269</name>
</gene>
<name>A0AAD4FEI6_9PLEO</name>
<feature type="region of interest" description="Disordered" evidence="1">
    <location>
        <begin position="74"/>
        <end position="110"/>
    </location>
</feature>
<comment type="caution">
    <text evidence="2">The sequence shown here is derived from an EMBL/GenBank/DDBJ whole genome shotgun (WGS) entry which is preliminary data.</text>
</comment>
<feature type="compositionally biased region" description="Basic and acidic residues" evidence="1">
    <location>
        <begin position="94"/>
        <end position="110"/>
    </location>
</feature>